<dbReference type="GO" id="GO:0016787">
    <property type="term" value="F:hydrolase activity"/>
    <property type="evidence" value="ECO:0007669"/>
    <property type="project" value="UniProtKB-KW"/>
</dbReference>
<dbReference type="Pfam" id="PF00144">
    <property type="entry name" value="Beta-lactamase"/>
    <property type="match status" value="1"/>
</dbReference>
<dbReference type="PANTHER" id="PTHR43283:SF3">
    <property type="entry name" value="BETA-LACTAMASE FAMILY PROTEIN (AFU_ORTHOLOGUE AFUA_5G07500)"/>
    <property type="match status" value="1"/>
</dbReference>
<keyword evidence="3" id="KW-0378">Hydrolase</keyword>
<protein>
    <submittedName>
        <fullName evidence="3">Serine hydrolase domain-containing protein</fullName>
    </submittedName>
</protein>
<dbReference type="SUPFAM" id="SSF56601">
    <property type="entry name" value="beta-lactamase/transpeptidase-like"/>
    <property type="match status" value="1"/>
</dbReference>
<proteinExistence type="predicted"/>
<dbReference type="InterPro" id="IPR012338">
    <property type="entry name" value="Beta-lactam/transpept-like"/>
</dbReference>
<dbReference type="InterPro" id="IPR001466">
    <property type="entry name" value="Beta-lactam-related"/>
</dbReference>
<organism evidence="3 4">
    <name type="scientific">Streptomyces tremellae</name>
    <dbReference type="NCBI Taxonomy" id="1124239"/>
    <lineage>
        <taxon>Bacteria</taxon>
        <taxon>Bacillati</taxon>
        <taxon>Actinomycetota</taxon>
        <taxon>Actinomycetes</taxon>
        <taxon>Kitasatosporales</taxon>
        <taxon>Streptomycetaceae</taxon>
        <taxon>Streptomyces</taxon>
    </lineage>
</organism>
<evidence type="ECO:0000256" key="1">
    <source>
        <dbReference type="SAM" id="MobiDB-lite"/>
    </source>
</evidence>
<dbReference type="Proteomes" id="UP001499884">
    <property type="component" value="Unassembled WGS sequence"/>
</dbReference>
<dbReference type="EMBL" id="BAABEP010000040">
    <property type="protein sequence ID" value="GAA3745262.1"/>
    <property type="molecule type" value="Genomic_DNA"/>
</dbReference>
<evidence type="ECO:0000259" key="2">
    <source>
        <dbReference type="Pfam" id="PF00144"/>
    </source>
</evidence>
<accession>A0ABP7FST9</accession>
<sequence>MADFGVEAEAGELGFDQERLARIDRYFRPYVDDGRLPGWLITVSRGGRLVHLSTYGHRDVESGRPVEPDTLWRWYSMTKPVTSVAAMMLYEEGALQLTDPVERFIPSFAGLRVFAGGSDLQPVTVPLARPMTVWHLLTHTAGLTYGFLRAHPVDAMLRARGFEWGTPEGFTLADSCDAWAGIPLLFQPGAEWNYSLATDVLGRVVEVASGQSLDAFFRTRIFEPLGMKETGFHVPEERADRLASLYVRGPGGVLSRTGTSGRAQTPPAHLSGGGGLIGPASDYHRFTRMLRGRGAVDGVRLLGSRTVDHMARNQLPGGADLEGFGRRLFAETAFEGTGFGLGFSVVTDPVALHGLASRGEYGWGGAASTAFWVDPREDITVSFFTQLMPSSTYPIRAYLRSLVRQALVD</sequence>
<reference evidence="4" key="1">
    <citation type="journal article" date="2019" name="Int. J. Syst. Evol. Microbiol.">
        <title>The Global Catalogue of Microorganisms (GCM) 10K type strain sequencing project: providing services to taxonomists for standard genome sequencing and annotation.</title>
        <authorList>
            <consortium name="The Broad Institute Genomics Platform"/>
            <consortium name="The Broad Institute Genome Sequencing Center for Infectious Disease"/>
            <person name="Wu L."/>
            <person name="Ma J."/>
        </authorList>
    </citation>
    <scope>NUCLEOTIDE SEQUENCE [LARGE SCALE GENOMIC DNA]</scope>
    <source>
        <strain evidence="4">JCM 30846</strain>
    </source>
</reference>
<comment type="caution">
    <text evidence="3">The sequence shown here is derived from an EMBL/GenBank/DDBJ whole genome shotgun (WGS) entry which is preliminary data.</text>
</comment>
<keyword evidence="4" id="KW-1185">Reference proteome</keyword>
<dbReference type="RefSeq" id="WP_345651081.1">
    <property type="nucleotide sequence ID" value="NZ_BAABEP010000040.1"/>
</dbReference>
<gene>
    <name evidence="3" type="ORF">GCM10023082_47420</name>
</gene>
<name>A0ABP7FST9_9ACTN</name>
<evidence type="ECO:0000313" key="3">
    <source>
        <dbReference type="EMBL" id="GAA3745262.1"/>
    </source>
</evidence>
<evidence type="ECO:0000313" key="4">
    <source>
        <dbReference type="Proteomes" id="UP001499884"/>
    </source>
</evidence>
<dbReference type="Gene3D" id="3.40.710.10">
    <property type="entry name" value="DD-peptidase/beta-lactamase superfamily"/>
    <property type="match status" value="1"/>
</dbReference>
<feature type="domain" description="Beta-lactamase-related" evidence="2">
    <location>
        <begin position="23"/>
        <end position="400"/>
    </location>
</feature>
<feature type="region of interest" description="Disordered" evidence="1">
    <location>
        <begin position="255"/>
        <end position="274"/>
    </location>
</feature>
<dbReference type="InterPro" id="IPR050789">
    <property type="entry name" value="Diverse_Enzym_Activities"/>
</dbReference>
<dbReference type="PANTHER" id="PTHR43283">
    <property type="entry name" value="BETA-LACTAMASE-RELATED"/>
    <property type="match status" value="1"/>
</dbReference>